<dbReference type="InterPro" id="IPR025110">
    <property type="entry name" value="AMP-bd_C"/>
</dbReference>
<evidence type="ECO:0000256" key="3">
    <source>
        <dbReference type="SAM" id="MobiDB-lite"/>
    </source>
</evidence>
<dbReference type="PROSITE" id="PS00455">
    <property type="entry name" value="AMP_BINDING"/>
    <property type="match status" value="1"/>
</dbReference>
<dbReference type="SUPFAM" id="SSF56801">
    <property type="entry name" value="Acetyl-CoA synthetase-like"/>
    <property type="match status" value="1"/>
</dbReference>
<dbReference type="InterPro" id="IPR020845">
    <property type="entry name" value="AMP-binding_CS"/>
</dbReference>
<name>A0A3N1KZR7_9PROT</name>
<feature type="domain" description="AMP-binding enzyme C-terminal" evidence="5">
    <location>
        <begin position="443"/>
        <end position="521"/>
    </location>
</feature>
<dbReference type="GO" id="GO:0006631">
    <property type="term" value="P:fatty acid metabolic process"/>
    <property type="evidence" value="ECO:0007669"/>
    <property type="project" value="TreeGrafter"/>
</dbReference>
<protein>
    <submittedName>
        <fullName evidence="6">Long-chain acyl-CoA synthetase</fullName>
    </submittedName>
</protein>
<keyword evidence="7" id="KW-1185">Reference proteome</keyword>
<dbReference type="PANTHER" id="PTHR43201">
    <property type="entry name" value="ACYL-COA SYNTHETASE"/>
    <property type="match status" value="1"/>
</dbReference>
<dbReference type="EMBL" id="RJKX01000015">
    <property type="protein sequence ID" value="ROP84150.1"/>
    <property type="molecule type" value="Genomic_DNA"/>
</dbReference>
<evidence type="ECO:0000313" key="6">
    <source>
        <dbReference type="EMBL" id="ROP84150.1"/>
    </source>
</evidence>
<evidence type="ECO:0000259" key="4">
    <source>
        <dbReference type="Pfam" id="PF00501"/>
    </source>
</evidence>
<proteinExistence type="inferred from homology"/>
<feature type="domain" description="AMP-dependent synthetase/ligase" evidence="4">
    <location>
        <begin position="39"/>
        <end position="382"/>
    </location>
</feature>
<dbReference type="InterPro" id="IPR000873">
    <property type="entry name" value="AMP-dep_synth/lig_dom"/>
</dbReference>
<dbReference type="Pfam" id="PF00501">
    <property type="entry name" value="AMP-binding"/>
    <property type="match status" value="1"/>
</dbReference>
<gene>
    <name evidence="6" type="ORF">EDC65_3498</name>
</gene>
<dbReference type="InterPro" id="IPR042099">
    <property type="entry name" value="ANL_N_sf"/>
</dbReference>
<evidence type="ECO:0000313" key="7">
    <source>
        <dbReference type="Proteomes" id="UP000278222"/>
    </source>
</evidence>
<reference evidence="6 7" key="1">
    <citation type="submission" date="2018-11" db="EMBL/GenBank/DDBJ databases">
        <title>Genomic Encyclopedia of Type Strains, Phase IV (KMG-IV): sequencing the most valuable type-strain genomes for metagenomic binning, comparative biology and taxonomic classification.</title>
        <authorList>
            <person name="Goeker M."/>
        </authorList>
    </citation>
    <scope>NUCLEOTIDE SEQUENCE [LARGE SCALE GENOMIC DNA]</scope>
    <source>
        <strain evidence="6 7">DSM 5900</strain>
    </source>
</reference>
<accession>A0A3N1KZR7</accession>
<feature type="region of interest" description="Disordered" evidence="3">
    <location>
        <begin position="1"/>
        <end position="22"/>
    </location>
</feature>
<dbReference type="InterPro" id="IPR045851">
    <property type="entry name" value="AMP-bd_C_sf"/>
</dbReference>
<evidence type="ECO:0000256" key="2">
    <source>
        <dbReference type="ARBA" id="ARBA00022598"/>
    </source>
</evidence>
<evidence type="ECO:0000259" key="5">
    <source>
        <dbReference type="Pfam" id="PF13193"/>
    </source>
</evidence>
<comment type="similarity">
    <text evidence="1">Belongs to the ATP-dependent AMP-binding enzyme family.</text>
</comment>
<dbReference type="Gene3D" id="3.40.50.12780">
    <property type="entry name" value="N-terminal domain of ligase-like"/>
    <property type="match status" value="1"/>
</dbReference>
<dbReference type="RefSeq" id="WP_123691853.1">
    <property type="nucleotide sequence ID" value="NZ_AP019700.1"/>
</dbReference>
<comment type="caution">
    <text evidence="6">The sequence shown here is derived from an EMBL/GenBank/DDBJ whole genome shotgun (WGS) entry which is preliminary data.</text>
</comment>
<dbReference type="Proteomes" id="UP000278222">
    <property type="component" value="Unassembled WGS sequence"/>
</dbReference>
<dbReference type="PANTHER" id="PTHR43201:SF5">
    <property type="entry name" value="MEDIUM-CHAIN ACYL-COA LIGASE ACSF2, MITOCHONDRIAL"/>
    <property type="match status" value="1"/>
</dbReference>
<dbReference type="AlphaFoldDB" id="A0A3N1KZR7"/>
<dbReference type="Pfam" id="PF13193">
    <property type="entry name" value="AMP-binding_C"/>
    <property type="match status" value="1"/>
</dbReference>
<dbReference type="OrthoDB" id="9803968at2"/>
<organism evidence="6 7">
    <name type="scientific">Stella humosa</name>
    <dbReference type="NCBI Taxonomy" id="94"/>
    <lineage>
        <taxon>Bacteria</taxon>
        <taxon>Pseudomonadati</taxon>
        <taxon>Pseudomonadota</taxon>
        <taxon>Alphaproteobacteria</taxon>
        <taxon>Rhodospirillales</taxon>
        <taxon>Stellaceae</taxon>
        <taxon>Stella</taxon>
    </lineage>
</organism>
<dbReference type="GO" id="GO:0031956">
    <property type="term" value="F:medium-chain fatty acid-CoA ligase activity"/>
    <property type="evidence" value="ECO:0007669"/>
    <property type="project" value="TreeGrafter"/>
</dbReference>
<evidence type="ECO:0000256" key="1">
    <source>
        <dbReference type="ARBA" id="ARBA00006432"/>
    </source>
</evidence>
<keyword evidence="2" id="KW-0436">Ligase</keyword>
<sequence>MNETETPQAAPATASQPASALPASPLAEAAKTGMHIAVHAAQAPSRLAIDGPLGRRSYGELNAACNQLVRFLRGRGLQPGDAIALLAPNRPEFVEVIYAGLRAGFRVTPLNWHMVADEAAYVVRDCEAKVLVADPRFAAVAGALAAVLPDATKLALGQGLPGFESYDRALGGQPSGDIDDPVLGSSMLYTSGTTGRPKGVHRIHSPLELLAAILKSAAIRPGEDLALNTGPLYHAAPLRLNLQLPLNNGVGVHLMDKWSPEETLALVERHRITHTHVVPTMFHRLLALPEAERRRHDLSSLRWVLHGAAPCSPAVKQAMIDWLGPVLYEYYAGTEGGGTFIDSHEWLARPGSIGRPAEGCQVEVHDEAGRALPPGQSGRIFVYTAPEKRFVYFKDEAKTAAAWAGDWFTMGDVGYTDAEGYFFLSGRSAETIISGGVNIYPAEIDAVLHQHPAVQDVATVGAPNEEWGEEVVAVVQLAQGQAASPALAEEIRTFCRGRIADFKVPRRVDFVATLPRMETGKIQRHLVRAGYWQGHARKI</sequence>
<dbReference type="Gene3D" id="3.30.300.30">
    <property type="match status" value="1"/>
</dbReference>